<dbReference type="EMBL" id="MNUO01000067">
    <property type="protein sequence ID" value="OIN97029.1"/>
    <property type="molecule type" value="Genomic_DNA"/>
</dbReference>
<proteinExistence type="predicted"/>
<dbReference type="Proteomes" id="UP000182278">
    <property type="component" value="Unassembled WGS sequence"/>
</dbReference>
<protein>
    <submittedName>
        <fullName evidence="1">Uncharacterized protein</fullName>
    </submittedName>
</protein>
<comment type="caution">
    <text evidence="1">The sequence shown here is derived from an EMBL/GenBank/DDBJ whole genome shotgun (WGS) entry which is preliminary data.</text>
</comment>
<gene>
    <name evidence="1" type="ORF">AUJ66_04535</name>
</gene>
<evidence type="ECO:0000313" key="1">
    <source>
        <dbReference type="EMBL" id="OIN97029.1"/>
    </source>
</evidence>
<organism evidence="1 2">
    <name type="scientific">Candidatus Desantisbacteria bacterium CG1_02_38_46</name>
    <dbReference type="NCBI Taxonomy" id="1817893"/>
    <lineage>
        <taxon>Bacteria</taxon>
        <taxon>Candidatus Desantisiibacteriota</taxon>
    </lineage>
</organism>
<dbReference type="AlphaFoldDB" id="A0A1J4SFJ6"/>
<evidence type="ECO:0000313" key="2">
    <source>
        <dbReference type="Proteomes" id="UP000182278"/>
    </source>
</evidence>
<accession>A0A1J4SFJ6</accession>
<dbReference type="STRING" id="1817893.AUJ66_04535"/>
<name>A0A1J4SFJ6_9BACT</name>
<reference evidence="1 2" key="1">
    <citation type="journal article" date="2016" name="Environ. Microbiol.">
        <title>Genomic resolution of a cold subsurface aquifer community provides metabolic insights for novel microbes adapted to high CO concentrations.</title>
        <authorList>
            <person name="Probst A.J."/>
            <person name="Castelle C.J."/>
            <person name="Singh A."/>
            <person name="Brown C.T."/>
            <person name="Anantharaman K."/>
            <person name="Sharon I."/>
            <person name="Hug L.A."/>
            <person name="Burstein D."/>
            <person name="Emerson J.B."/>
            <person name="Thomas B.C."/>
            <person name="Banfield J.F."/>
        </authorList>
    </citation>
    <scope>NUCLEOTIDE SEQUENCE [LARGE SCALE GENOMIC DNA]</scope>
    <source>
        <strain evidence="1">CG1_02_38_46</strain>
    </source>
</reference>
<sequence length="269" mass="31131">MGIKRRLKDVDWVWEGQGFDQGVEPSIFGVGEGAIYFGLSRVCYMFHPNTEFAMKKLSNFEEVVCDISKWKFKEVEREGNVACGMKNSVDAKPETVKEEAGNISKLSLKFHNITGAIHDDMLGLCKRENYTPQQYGEIYKALHNDNSELKLWVVVYTHELDPAKWEGFLPYIDVVNLWVWEARNLTNLDEDIQKCRKIFSNKPIILGCYLRDYPTVAPVPMDLLRCQWERIPRYLDEKLIAGYSILGAVLIDGQQEQAEWVRDFIAKHD</sequence>